<evidence type="ECO:0000256" key="11">
    <source>
        <dbReference type="ARBA" id="ARBA00023004"/>
    </source>
</evidence>
<name>A0ABR0DFF4_9LAMI</name>
<dbReference type="Gene3D" id="2.130.10.10">
    <property type="entry name" value="YVTN repeat-like/Quinoprotein amine dehydrogenase"/>
    <property type="match status" value="1"/>
</dbReference>
<evidence type="ECO:0000256" key="4">
    <source>
        <dbReference type="ARBA" id="ARBA00006873"/>
    </source>
</evidence>
<evidence type="ECO:0000256" key="3">
    <source>
        <dbReference type="ARBA" id="ARBA00001970"/>
    </source>
</evidence>
<evidence type="ECO:0000256" key="1">
    <source>
        <dbReference type="ARBA" id="ARBA00000189"/>
    </source>
</evidence>
<dbReference type="Pfam" id="PF00141">
    <property type="entry name" value="peroxidase"/>
    <property type="match status" value="1"/>
</dbReference>
<evidence type="ECO:0000256" key="7">
    <source>
        <dbReference type="ARBA" id="ARBA00022617"/>
    </source>
</evidence>
<comment type="catalytic activity">
    <reaction evidence="1">
        <text>2 a phenolic donor + H2O2 = 2 a phenolic radical donor + 2 H2O</text>
        <dbReference type="Rhea" id="RHEA:56136"/>
        <dbReference type="ChEBI" id="CHEBI:15377"/>
        <dbReference type="ChEBI" id="CHEBI:16240"/>
        <dbReference type="ChEBI" id="CHEBI:139520"/>
        <dbReference type="ChEBI" id="CHEBI:139521"/>
        <dbReference type="EC" id="1.11.1.7"/>
    </reaction>
</comment>
<organism evidence="16 17">
    <name type="scientific">Penstemon davidsonii</name>
    <dbReference type="NCBI Taxonomy" id="160366"/>
    <lineage>
        <taxon>Eukaryota</taxon>
        <taxon>Viridiplantae</taxon>
        <taxon>Streptophyta</taxon>
        <taxon>Embryophyta</taxon>
        <taxon>Tracheophyta</taxon>
        <taxon>Spermatophyta</taxon>
        <taxon>Magnoliopsida</taxon>
        <taxon>eudicotyledons</taxon>
        <taxon>Gunneridae</taxon>
        <taxon>Pentapetalae</taxon>
        <taxon>asterids</taxon>
        <taxon>lamiids</taxon>
        <taxon>Lamiales</taxon>
        <taxon>Plantaginaceae</taxon>
        <taxon>Cheloneae</taxon>
        <taxon>Penstemon</taxon>
    </lineage>
</organism>
<dbReference type="Gene3D" id="1.10.520.10">
    <property type="match status" value="1"/>
</dbReference>
<dbReference type="PROSITE" id="PS00436">
    <property type="entry name" value="PEROXIDASE_2"/>
    <property type="match status" value="1"/>
</dbReference>
<evidence type="ECO:0000259" key="15">
    <source>
        <dbReference type="PROSITE" id="PS50873"/>
    </source>
</evidence>
<dbReference type="CDD" id="cd00693">
    <property type="entry name" value="secretory_peroxidase"/>
    <property type="match status" value="1"/>
</dbReference>
<keyword evidence="13" id="KW-0325">Glycoprotein</keyword>
<dbReference type="InterPro" id="IPR002016">
    <property type="entry name" value="Haem_peroxidase"/>
</dbReference>
<evidence type="ECO:0000256" key="8">
    <source>
        <dbReference type="ARBA" id="ARBA00022723"/>
    </source>
</evidence>
<dbReference type="PANTHER" id="PTHR31517">
    <property type="match status" value="1"/>
</dbReference>
<keyword evidence="10" id="KW-0560">Oxidoreductase</keyword>
<dbReference type="PROSITE" id="PS00435">
    <property type="entry name" value="PEROXIDASE_1"/>
    <property type="match status" value="1"/>
</dbReference>
<dbReference type="InterPro" id="IPR000823">
    <property type="entry name" value="Peroxidase_pln"/>
</dbReference>
<dbReference type="InterPro" id="IPR019793">
    <property type="entry name" value="Peroxidases_heam-ligand_BS"/>
</dbReference>
<accession>A0ABR0DFF4</accession>
<dbReference type="PRINTS" id="PR00461">
    <property type="entry name" value="PLPEROXIDASE"/>
</dbReference>
<keyword evidence="11" id="KW-0408">Iron</keyword>
<sequence length="735" mass="81957">MAPPKQDESQRRCTRMRQDKLLHARELYGNIIACRKEKLSFQAEYQKRHASEPLIWKYKGTEKMGNIALEYVVADVTSLHGLVRRDILLSGGVNSLLCFLKIGKAGQESDPTPTSYKADLVWPLNLDHEAGHKQLSRGLESSYGALPSDITCIKAFRKHSLSTDDMMSKKVLNRITTRGSDNSPGSVFLLDLSVPFYFDGTPTIENGLIRFAEYKHTLWTADCDPQGICALFGTHNGAKLLNMETGASSWVFRSMSDVLCLQLDQSGKSVLCGLRSGGIFNVDIREKPIRLYDHRLTDKGPVQSYEGNVNSHTQIQFGVDPSEKVVMSGGEDCYLRLWNIISGELLFKERFTNSTPSAVCWPRNRGPLLGCMAGFSRRDLLHGLAVSDCSAIGEPTLHVSTNTCKRCLPSRYKILIPIAMSKNAIVQVVAVRGNEFEYDDPLTFDHYHGSCPQLEKIIHNKLNQWLKNDSTLAPALMRLHFHDCSVRGCDASILLNHKGSERTAKASKSLRGFAVIDDIKAAIEKECPKKVSCADILTSVARDATVAAGGPFWMVPYGRKDGRVSLAKEAESVPMGHERITDLIEFFQSKGLNVLDLVVLSGAHTIGRSTCGSLQERLFNYKGTRKPDPSIDPKYLNYLRRKCRWASEYVNLDAVTPNTFDVQYYKNLQKKMGLHSTDQLLYSDSRTAPLVSAFASQAGVFKHQFAVSMVKLGNIQDYNSDEDGEIRLNCNYVNA</sequence>
<feature type="repeat" description="WD" evidence="14">
    <location>
        <begin position="320"/>
        <end position="348"/>
    </location>
</feature>
<gene>
    <name evidence="16" type="ORF">RD792_003708</name>
</gene>
<dbReference type="SUPFAM" id="SSF50978">
    <property type="entry name" value="WD40 repeat-like"/>
    <property type="match status" value="1"/>
</dbReference>
<proteinExistence type="inferred from homology"/>
<evidence type="ECO:0000313" key="17">
    <source>
        <dbReference type="Proteomes" id="UP001291926"/>
    </source>
</evidence>
<dbReference type="InterPro" id="IPR019794">
    <property type="entry name" value="Peroxidases_AS"/>
</dbReference>
<dbReference type="Gene3D" id="1.10.420.10">
    <property type="entry name" value="Peroxidase, domain 2"/>
    <property type="match status" value="1"/>
</dbReference>
<evidence type="ECO:0000256" key="9">
    <source>
        <dbReference type="ARBA" id="ARBA00022837"/>
    </source>
</evidence>
<keyword evidence="8" id="KW-0479">Metal-binding</keyword>
<dbReference type="InterPro" id="IPR001680">
    <property type="entry name" value="WD40_rpt"/>
</dbReference>
<keyword evidence="12" id="KW-1015">Disulfide bond</keyword>
<keyword evidence="17" id="KW-1185">Reference proteome</keyword>
<evidence type="ECO:0000313" key="16">
    <source>
        <dbReference type="EMBL" id="KAK4487969.1"/>
    </source>
</evidence>
<reference evidence="16 17" key="1">
    <citation type="journal article" date="2023" name="bioRxiv">
        <title>Genome report: Whole genome sequence and annotation of Penstemon davidsonii.</title>
        <authorList>
            <person name="Ostevik K.L."/>
            <person name="Alabady M."/>
            <person name="Zhang M."/>
            <person name="Rausher M.D."/>
        </authorList>
    </citation>
    <scope>NUCLEOTIDE SEQUENCE [LARGE SCALE GENOMIC DNA]</scope>
    <source>
        <strain evidence="16">DNT005</strain>
        <tissue evidence="16">Whole leaf</tissue>
    </source>
</reference>
<dbReference type="InterPro" id="IPR036322">
    <property type="entry name" value="WD40_repeat_dom_sf"/>
</dbReference>
<comment type="cofactor">
    <cofactor evidence="3">
        <name>heme b</name>
        <dbReference type="ChEBI" id="CHEBI:60344"/>
    </cofactor>
</comment>
<dbReference type="InterPro" id="IPR010255">
    <property type="entry name" value="Haem_peroxidase_sf"/>
</dbReference>
<comment type="cofactor">
    <cofactor evidence="2">
        <name>Ca(2+)</name>
        <dbReference type="ChEBI" id="CHEBI:29108"/>
    </cofactor>
</comment>
<evidence type="ECO:0000256" key="12">
    <source>
        <dbReference type="ARBA" id="ARBA00023157"/>
    </source>
</evidence>
<keyword evidence="6" id="KW-0575">Peroxidase</keyword>
<evidence type="ECO:0000256" key="2">
    <source>
        <dbReference type="ARBA" id="ARBA00001913"/>
    </source>
</evidence>
<protein>
    <recommendedName>
        <fullName evidence="5">peroxidase</fullName>
        <ecNumber evidence="5">1.11.1.7</ecNumber>
    </recommendedName>
</protein>
<evidence type="ECO:0000256" key="14">
    <source>
        <dbReference type="PROSITE-ProRule" id="PRU00221"/>
    </source>
</evidence>
<dbReference type="PANTHER" id="PTHR31517:SF17">
    <property type="entry name" value="PEROXIDASE 6"/>
    <property type="match status" value="1"/>
</dbReference>
<feature type="domain" description="Plant heme peroxidase family profile" evidence="15">
    <location>
        <begin position="441"/>
        <end position="734"/>
    </location>
</feature>
<evidence type="ECO:0000256" key="6">
    <source>
        <dbReference type="ARBA" id="ARBA00022559"/>
    </source>
</evidence>
<comment type="caution">
    <text evidence="16">The sequence shown here is derived from an EMBL/GenBank/DDBJ whole genome shotgun (WGS) entry which is preliminary data.</text>
</comment>
<dbReference type="Proteomes" id="UP001291926">
    <property type="component" value="Unassembled WGS sequence"/>
</dbReference>
<evidence type="ECO:0000256" key="13">
    <source>
        <dbReference type="ARBA" id="ARBA00023180"/>
    </source>
</evidence>
<keyword evidence="9" id="KW-0106">Calcium</keyword>
<dbReference type="PROSITE" id="PS50873">
    <property type="entry name" value="PEROXIDASE_4"/>
    <property type="match status" value="1"/>
</dbReference>
<dbReference type="EC" id="1.11.1.7" evidence="5"/>
<comment type="similarity">
    <text evidence="4">Belongs to the peroxidase family. Ascorbate peroxidase subfamily.</text>
</comment>
<keyword evidence="7" id="KW-0349">Heme</keyword>
<dbReference type="InterPro" id="IPR015943">
    <property type="entry name" value="WD40/YVTN_repeat-like_dom_sf"/>
</dbReference>
<dbReference type="PRINTS" id="PR00458">
    <property type="entry name" value="PEROXIDASE"/>
</dbReference>
<keyword evidence="14" id="KW-0853">WD repeat</keyword>
<dbReference type="SUPFAM" id="SSF48113">
    <property type="entry name" value="Heme-dependent peroxidases"/>
    <property type="match status" value="1"/>
</dbReference>
<dbReference type="PROSITE" id="PS50082">
    <property type="entry name" value="WD_REPEATS_2"/>
    <property type="match status" value="1"/>
</dbReference>
<dbReference type="InterPro" id="IPR033905">
    <property type="entry name" value="Secretory_peroxidase"/>
</dbReference>
<evidence type="ECO:0000256" key="5">
    <source>
        <dbReference type="ARBA" id="ARBA00012313"/>
    </source>
</evidence>
<evidence type="ECO:0000256" key="10">
    <source>
        <dbReference type="ARBA" id="ARBA00023002"/>
    </source>
</evidence>
<dbReference type="EMBL" id="JAYDYQ010001088">
    <property type="protein sequence ID" value="KAK4487969.1"/>
    <property type="molecule type" value="Genomic_DNA"/>
</dbReference>